<sequence length="120" mass="13866">MVLEENSASLRQWSSWQLKVIVRKSFRLLEIVIWKSGISLDTREMDSPTYRRAIFLNGRKNGLLCSFPIERLEPKAGKIRDSEEWCRGGRGGPKETVRKDNVNKGEIFQNTPIIVQMSGW</sequence>
<dbReference type="EMBL" id="FQ790346">
    <property type="protein sequence ID" value="CCD53310.1"/>
    <property type="molecule type" value="Genomic_DNA"/>
</dbReference>
<reference evidence="2" key="1">
    <citation type="journal article" date="2011" name="PLoS Genet.">
        <title>Genomic analysis of the necrotrophic fungal pathogens Sclerotinia sclerotiorum and Botrytis cinerea.</title>
        <authorList>
            <person name="Amselem J."/>
            <person name="Cuomo C.A."/>
            <person name="van Kan J.A."/>
            <person name="Viaud M."/>
            <person name="Benito E.P."/>
            <person name="Couloux A."/>
            <person name="Coutinho P.M."/>
            <person name="de Vries R.P."/>
            <person name="Dyer P.S."/>
            <person name="Fillinger S."/>
            <person name="Fournier E."/>
            <person name="Gout L."/>
            <person name="Hahn M."/>
            <person name="Kohn L."/>
            <person name="Lapalu N."/>
            <person name="Plummer K.M."/>
            <person name="Pradier J.M."/>
            <person name="Quevillon E."/>
            <person name="Sharon A."/>
            <person name="Simon A."/>
            <person name="ten Have A."/>
            <person name="Tudzynski B."/>
            <person name="Tudzynski P."/>
            <person name="Wincker P."/>
            <person name="Andrew M."/>
            <person name="Anthouard V."/>
            <person name="Beever R.E."/>
            <person name="Beffa R."/>
            <person name="Benoit I."/>
            <person name="Bouzid O."/>
            <person name="Brault B."/>
            <person name="Chen Z."/>
            <person name="Choquer M."/>
            <person name="Collemare J."/>
            <person name="Cotton P."/>
            <person name="Danchin E.G."/>
            <person name="Da Silva C."/>
            <person name="Gautier A."/>
            <person name="Giraud C."/>
            <person name="Giraud T."/>
            <person name="Gonzalez C."/>
            <person name="Grossetete S."/>
            <person name="Guldener U."/>
            <person name="Henrissat B."/>
            <person name="Howlett B.J."/>
            <person name="Kodira C."/>
            <person name="Kretschmer M."/>
            <person name="Lappartient A."/>
            <person name="Leroch M."/>
            <person name="Levis C."/>
            <person name="Mauceli E."/>
            <person name="Neuveglise C."/>
            <person name="Oeser B."/>
            <person name="Pearson M."/>
            <person name="Poulain J."/>
            <person name="Poussereau N."/>
            <person name="Quesneville H."/>
            <person name="Rascle C."/>
            <person name="Schumacher J."/>
            <person name="Segurens B."/>
            <person name="Sexton A."/>
            <person name="Silva E."/>
            <person name="Sirven C."/>
            <person name="Soanes D.M."/>
            <person name="Talbot N.J."/>
            <person name="Templeton M."/>
            <person name="Yandava C."/>
            <person name="Yarden O."/>
            <person name="Zeng Q."/>
            <person name="Rollins J.A."/>
            <person name="Lebrun M.H."/>
            <person name="Dickman M."/>
        </authorList>
    </citation>
    <scope>NUCLEOTIDE SEQUENCE [LARGE SCALE GENOMIC DNA]</scope>
    <source>
        <strain evidence="2">T4</strain>
    </source>
</reference>
<accession>G2YNW2</accession>
<dbReference type="HOGENOM" id="CLU_2049355_0_0_1"/>
<gene>
    <name evidence="1" type="ORF">BofuT4_P123290.1</name>
</gene>
<dbReference type="AlphaFoldDB" id="G2YNW2"/>
<evidence type="ECO:0000313" key="2">
    <source>
        <dbReference type="Proteomes" id="UP000008177"/>
    </source>
</evidence>
<protein>
    <submittedName>
        <fullName evidence="1">Uncharacterized protein</fullName>
    </submittedName>
</protein>
<dbReference type="Proteomes" id="UP000008177">
    <property type="component" value="Unplaced contigs"/>
</dbReference>
<evidence type="ECO:0000313" key="1">
    <source>
        <dbReference type="EMBL" id="CCD53310.1"/>
    </source>
</evidence>
<dbReference type="InParanoid" id="G2YNW2"/>
<proteinExistence type="predicted"/>
<name>G2YNW2_BOTF4</name>
<organism evidence="1 2">
    <name type="scientific">Botryotinia fuckeliana (strain T4)</name>
    <name type="common">Noble rot fungus</name>
    <name type="synonym">Botrytis cinerea</name>
    <dbReference type="NCBI Taxonomy" id="999810"/>
    <lineage>
        <taxon>Eukaryota</taxon>
        <taxon>Fungi</taxon>
        <taxon>Dikarya</taxon>
        <taxon>Ascomycota</taxon>
        <taxon>Pezizomycotina</taxon>
        <taxon>Leotiomycetes</taxon>
        <taxon>Helotiales</taxon>
        <taxon>Sclerotiniaceae</taxon>
        <taxon>Botrytis</taxon>
    </lineage>
</organism>